<feature type="chain" id="PRO_5012114597" evidence="2">
    <location>
        <begin position="24"/>
        <end position="333"/>
    </location>
</feature>
<sequence length="333" mass="35944">MNMFARSTAPAALALALAGLVWAAPASAQQEVKIGYALAAAPDSHYGVAAEKWQEVVEAETDGRYSFRHFPSSGLGGEREVIEGLQLGTVEATIVSSGTLSNFVPETGVFDIPFLFRDLAHARNVLDGPIGQDILAKFDDAGLVALAWGEQGFRHITNNRNPIASPEDVQGLKLRTMENPIHIAAFEALGAAPTPMAWPEVISALQQGTIDGQENPLSVITSAKLSEVQEYLTLSGHVYSPAMLLVSKQLWEQMTPEDQEAFRKGATEAVSAMRGFVDNVESAGVTKLKEAGMKVGELSAEQKAAFQEQLASAYEQYYQTYDKELIDQIIATK</sequence>
<reference evidence="4" key="1">
    <citation type="submission" date="2016-11" db="EMBL/GenBank/DDBJ databases">
        <title>Mesorhizobium oceanicum sp. nov., isolated from deep seawater in South China Sea.</title>
        <authorList>
            <person name="Fu G.-Y."/>
        </authorList>
    </citation>
    <scope>NUCLEOTIDE SEQUENCE [LARGE SCALE GENOMIC DNA]</scope>
    <source>
        <strain evidence="4">B7</strain>
    </source>
</reference>
<dbReference type="GO" id="GO:0030246">
    <property type="term" value="F:carbohydrate binding"/>
    <property type="evidence" value="ECO:0007669"/>
    <property type="project" value="TreeGrafter"/>
</dbReference>
<dbReference type="NCBIfam" id="NF037995">
    <property type="entry name" value="TRAP_S1"/>
    <property type="match status" value="1"/>
</dbReference>
<dbReference type="AlphaFoldDB" id="A0A1L3SM63"/>
<accession>A0A1L3SM63</accession>
<gene>
    <name evidence="3" type="ORF">BSQ44_03110</name>
</gene>
<evidence type="ECO:0000313" key="3">
    <source>
        <dbReference type="EMBL" id="APH70484.1"/>
    </source>
</evidence>
<dbReference type="Gene3D" id="3.40.190.170">
    <property type="entry name" value="Bacterial extracellular solute-binding protein, family 7"/>
    <property type="match status" value="1"/>
</dbReference>
<dbReference type="InterPro" id="IPR004682">
    <property type="entry name" value="TRAP_DctP"/>
</dbReference>
<dbReference type="GO" id="GO:0055085">
    <property type="term" value="P:transmembrane transport"/>
    <property type="evidence" value="ECO:0007669"/>
    <property type="project" value="InterPro"/>
</dbReference>
<dbReference type="EMBL" id="CP018171">
    <property type="protein sequence ID" value="APH70484.1"/>
    <property type="molecule type" value="Genomic_DNA"/>
</dbReference>
<dbReference type="KEGG" id="meso:BSQ44_03110"/>
<dbReference type="GO" id="GO:0030288">
    <property type="term" value="C:outer membrane-bounded periplasmic space"/>
    <property type="evidence" value="ECO:0007669"/>
    <property type="project" value="InterPro"/>
</dbReference>
<evidence type="ECO:0000256" key="2">
    <source>
        <dbReference type="SAM" id="SignalP"/>
    </source>
</evidence>
<dbReference type="InterPro" id="IPR038404">
    <property type="entry name" value="TRAP_DctP_sf"/>
</dbReference>
<dbReference type="Pfam" id="PF03480">
    <property type="entry name" value="DctP"/>
    <property type="match status" value="1"/>
</dbReference>
<dbReference type="STRING" id="1670800.BSQ44_03110"/>
<keyword evidence="1 2" id="KW-0732">Signal</keyword>
<dbReference type="NCBIfam" id="TIGR00787">
    <property type="entry name" value="dctP"/>
    <property type="match status" value="1"/>
</dbReference>
<dbReference type="PANTHER" id="PTHR33376:SF2">
    <property type="entry name" value="DICARBOXYLATE-BINDING PERIPLASMIC PROTEIN"/>
    <property type="match status" value="1"/>
</dbReference>
<feature type="signal peptide" evidence="2">
    <location>
        <begin position="1"/>
        <end position="23"/>
    </location>
</feature>
<dbReference type="InterPro" id="IPR018389">
    <property type="entry name" value="DctP_fam"/>
</dbReference>
<dbReference type="PANTHER" id="PTHR33376">
    <property type="match status" value="1"/>
</dbReference>
<organism evidence="3 4">
    <name type="scientific">Aquibium oceanicum</name>
    <dbReference type="NCBI Taxonomy" id="1670800"/>
    <lineage>
        <taxon>Bacteria</taxon>
        <taxon>Pseudomonadati</taxon>
        <taxon>Pseudomonadota</taxon>
        <taxon>Alphaproteobacteria</taxon>
        <taxon>Hyphomicrobiales</taxon>
        <taxon>Phyllobacteriaceae</taxon>
        <taxon>Aquibium</taxon>
    </lineage>
</organism>
<proteinExistence type="predicted"/>
<keyword evidence="4" id="KW-1185">Reference proteome</keyword>
<dbReference type="OrthoDB" id="9803763at2"/>
<dbReference type="Proteomes" id="UP000182840">
    <property type="component" value="Chromosome"/>
</dbReference>
<evidence type="ECO:0000313" key="4">
    <source>
        <dbReference type="Proteomes" id="UP000182840"/>
    </source>
</evidence>
<name>A0A1L3SM63_9HYPH</name>
<evidence type="ECO:0000256" key="1">
    <source>
        <dbReference type="ARBA" id="ARBA00022729"/>
    </source>
</evidence>
<protein>
    <submittedName>
        <fullName evidence="3">C4-dicarboxylate ABC transporter substrate-binding protein</fullName>
    </submittedName>
</protein>
<dbReference type="CDD" id="cd13675">
    <property type="entry name" value="PBP2_TRAP_SBP_like_5"/>
    <property type="match status" value="1"/>
</dbReference>
<dbReference type="RefSeq" id="WP_072601896.1">
    <property type="nucleotide sequence ID" value="NZ_CP018171.1"/>
</dbReference>
<dbReference type="PIRSF" id="PIRSF006470">
    <property type="entry name" value="DctB"/>
    <property type="match status" value="1"/>
</dbReference>